<dbReference type="Gene3D" id="3.40.190.10">
    <property type="entry name" value="Periplasmic binding protein-like II"/>
    <property type="match status" value="2"/>
</dbReference>
<organism evidence="6 7">
    <name type="scientific">Agathobacter ruminis</name>
    <dbReference type="NCBI Taxonomy" id="1712665"/>
    <lineage>
        <taxon>Bacteria</taxon>
        <taxon>Bacillati</taxon>
        <taxon>Bacillota</taxon>
        <taxon>Clostridia</taxon>
        <taxon>Lachnospirales</taxon>
        <taxon>Lachnospiraceae</taxon>
        <taxon>Agathobacter</taxon>
    </lineage>
</organism>
<dbReference type="GO" id="GO:0042956">
    <property type="term" value="P:maltodextrin transmembrane transport"/>
    <property type="evidence" value="ECO:0007669"/>
    <property type="project" value="TreeGrafter"/>
</dbReference>
<dbReference type="AlphaFoldDB" id="A0A2G3E253"/>
<dbReference type="EMBL" id="PDYG01000064">
    <property type="protein sequence ID" value="PHU37348.1"/>
    <property type="molecule type" value="Genomic_DNA"/>
</dbReference>
<comment type="similarity">
    <text evidence="1">Belongs to the bacterial solute-binding protein 1 family.</text>
</comment>
<keyword evidence="3 5" id="KW-0732">Signal</keyword>
<reference evidence="6 7" key="1">
    <citation type="submission" date="2017-10" db="EMBL/GenBank/DDBJ databases">
        <title>Resolving the taxonomy of Roseburia spp., Eubacterium rectale and Agathobacter spp. through phylogenomic analysis.</title>
        <authorList>
            <person name="Sheridan P.O."/>
            <person name="Walker A.W."/>
            <person name="Duncan S.H."/>
            <person name="Scott K.P."/>
            <person name="Toole P.W.O."/>
            <person name="Luis P."/>
            <person name="Flint H.J."/>
        </authorList>
    </citation>
    <scope>NUCLEOTIDE SEQUENCE [LARGE SCALE GENOMIC DNA]</scope>
    <source>
        <strain evidence="6 7">JK623</strain>
    </source>
</reference>
<comment type="caution">
    <text evidence="6">The sequence shown here is derived from an EMBL/GenBank/DDBJ whole genome shotgun (WGS) entry which is preliminary data.</text>
</comment>
<name>A0A2G3E253_9FIRM</name>
<sequence>MKKKLVSALLVAAMATSLVACGGKEDTNSQAGKNEGKDTQSEVSKDDALKALIEATKDPVDLTVWCSEQENWQTEMKKITEDFKALYPDVTFNFNIGAESEANAKDDLLKDPEAGGDVFVFADDQITELAKAKILQEVTTTYTYDMAENYEEDAMNAASVDGKQYAYPLTTNGYFLFYNKDFVSEEQAGSWEGLLEAAKACDGVIGMDMGNAWYVYGWFAGAGLTCTFADDGVNNVCDWNSTTNTPTGAAVGKYIMDLSANPEFQSIGDGDSRTLKITVDGKEKNIIGYVDGLWAANDYTKAIGDKLGAAKLPTFNIDGKDYQMGGFKGYKMVGVNAYSKNPGWAMIFAEYLTSAKTQAEIYETLGEGPANKNTASVANSPAIAGSMAQLPYSDFQRVGGNFWTPGASLGTTLYEGTKDIQKALDDAVTGITTPAQ</sequence>
<reference evidence="6 7" key="2">
    <citation type="submission" date="2017-10" db="EMBL/GenBank/DDBJ databases">
        <authorList>
            <person name="Banno H."/>
            <person name="Chua N.-H."/>
        </authorList>
    </citation>
    <scope>NUCLEOTIDE SEQUENCE [LARGE SCALE GENOMIC DNA]</scope>
    <source>
        <strain evidence="6 7">JK623</strain>
    </source>
</reference>
<dbReference type="GO" id="GO:0055052">
    <property type="term" value="C:ATP-binding cassette (ABC) transporter complex, substrate-binding subunit-containing"/>
    <property type="evidence" value="ECO:0007669"/>
    <property type="project" value="TreeGrafter"/>
</dbReference>
<dbReference type="Pfam" id="PF13416">
    <property type="entry name" value="SBP_bac_8"/>
    <property type="match status" value="1"/>
</dbReference>
<keyword evidence="7" id="KW-1185">Reference proteome</keyword>
<proteinExistence type="inferred from homology"/>
<dbReference type="PANTHER" id="PTHR30061">
    <property type="entry name" value="MALTOSE-BINDING PERIPLASMIC PROTEIN"/>
    <property type="match status" value="1"/>
</dbReference>
<dbReference type="PANTHER" id="PTHR30061:SF50">
    <property type="entry name" value="MALTOSE_MALTODEXTRIN-BINDING PERIPLASMIC PROTEIN"/>
    <property type="match status" value="1"/>
</dbReference>
<evidence type="ECO:0000256" key="5">
    <source>
        <dbReference type="SAM" id="SignalP"/>
    </source>
</evidence>
<feature type="compositionally biased region" description="Basic and acidic residues" evidence="4">
    <location>
        <begin position="34"/>
        <end position="44"/>
    </location>
</feature>
<evidence type="ECO:0000256" key="2">
    <source>
        <dbReference type="ARBA" id="ARBA00022448"/>
    </source>
</evidence>
<evidence type="ECO:0000313" key="6">
    <source>
        <dbReference type="EMBL" id="PHU37348.1"/>
    </source>
</evidence>
<accession>A0A2G3E253</accession>
<feature type="chain" id="PRO_5039661551" evidence="5">
    <location>
        <begin position="21"/>
        <end position="436"/>
    </location>
</feature>
<dbReference type="GO" id="GO:1901982">
    <property type="term" value="F:maltose binding"/>
    <property type="evidence" value="ECO:0007669"/>
    <property type="project" value="TreeGrafter"/>
</dbReference>
<dbReference type="PROSITE" id="PS51257">
    <property type="entry name" value="PROKAR_LIPOPROTEIN"/>
    <property type="match status" value="1"/>
</dbReference>
<gene>
    <name evidence="6" type="ORF">CSX02_08435</name>
</gene>
<evidence type="ECO:0000256" key="1">
    <source>
        <dbReference type="ARBA" id="ARBA00008520"/>
    </source>
</evidence>
<dbReference type="SUPFAM" id="SSF53850">
    <property type="entry name" value="Periplasmic binding protein-like II"/>
    <property type="match status" value="1"/>
</dbReference>
<feature type="signal peptide" evidence="5">
    <location>
        <begin position="1"/>
        <end position="20"/>
    </location>
</feature>
<feature type="region of interest" description="Disordered" evidence="4">
    <location>
        <begin position="23"/>
        <end position="44"/>
    </location>
</feature>
<evidence type="ECO:0000256" key="4">
    <source>
        <dbReference type="SAM" id="MobiDB-lite"/>
    </source>
</evidence>
<keyword evidence="2" id="KW-0813">Transport</keyword>
<evidence type="ECO:0000313" key="7">
    <source>
        <dbReference type="Proteomes" id="UP000224563"/>
    </source>
</evidence>
<dbReference type="InterPro" id="IPR006059">
    <property type="entry name" value="SBP"/>
</dbReference>
<dbReference type="RefSeq" id="WP_099386343.1">
    <property type="nucleotide sequence ID" value="NZ_JANSWH010000052.1"/>
</dbReference>
<evidence type="ECO:0000256" key="3">
    <source>
        <dbReference type="ARBA" id="ARBA00022729"/>
    </source>
</evidence>
<protein>
    <submittedName>
        <fullName evidence="6">Sugar ABC transporter substrate-binding protein</fullName>
    </submittedName>
</protein>
<dbReference type="GO" id="GO:0015768">
    <property type="term" value="P:maltose transport"/>
    <property type="evidence" value="ECO:0007669"/>
    <property type="project" value="TreeGrafter"/>
</dbReference>
<dbReference type="Proteomes" id="UP000224563">
    <property type="component" value="Unassembled WGS sequence"/>
</dbReference>